<keyword evidence="1" id="KW-0678">Repressor</keyword>
<dbReference type="InterPro" id="IPR050624">
    <property type="entry name" value="HTH-type_Tx_Regulator"/>
</dbReference>
<evidence type="ECO:0000259" key="4">
    <source>
        <dbReference type="PROSITE" id="PS50977"/>
    </source>
</evidence>
<feature type="domain" description="HTH tetR-type" evidence="4">
    <location>
        <begin position="10"/>
        <end position="70"/>
    </location>
</feature>
<name>A0A3D8WY98_PRIMG</name>
<dbReference type="AlphaFoldDB" id="A0A3D8WY98"/>
<reference evidence="5 6" key="1">
    <citation type="journal article" date="2018" name="Appl. Environ. Microbiol.">
        <title>Antimicrobial susceptibility testing and tentative epidemiological cut-off values of five Bacillus species relevant for use as animal feed additives or for plant protection.</title>
        <authorList>
            <person name="Agerso Y."/>
            <person name="Stuer-Lauridsen B."/>
            <person name="Bjerre K."/>
            <person name="Jensen M.G."/>
            <person name="Johansen E."/>
            <person name="Bennedsen M."/>
            <person name="Brockmann E."/>
            <person name="Nielsen B."/>
        </authorList>
    </citation>
    <scope>NUCLEOTIDE SEQUENCE [LARGE SCALE GENOMIC DNA]</scope>
    <source>
        <strain evidence="5 6">CHCC20162</strain>
    </source>
</reference>
<dbReference type="EMBL" id="PQWM01000027">
    <property type="protein sequence ID" value="RDZ11744.1"/>
    <property type="molecule type" value="Genomic_DNA"/>
</dbReference>
<sequence length="218" mass="24836">MPKVTEGYAEKKKQEILEAAKRVCMNKPVHDVAMRDIVLESGMSQGGVYKYFSNLDEVFVGLLNQESVSSKVKGMVEAVLQTKKDSFEKLNDFIMYIGEHIQESLKRRGGIYFELVALYSKDPERFMKIEDQLVEVSNLKYLQKQLHDFITEQIKVNNFSATVPTDDLLAFMAATIHGITQNPALIYNVDEQNQVTEETNVDRHINTLSIAVRKLLGE</sequence>
<evidence type="ECO:0000313" key="5">
    <source>
        <dbReference type="EMBL" id="RDZ11744.1"/>
    </source>
</evidence>
<dbReference type="PROSITE" id="PS50977">
    <property type="entry name" value="HTH_TETR_2"/>
    <property type="match status" value="1"/>
</dbReference>
<dbReference type="PANTHER" id="PTHR43479:SF11">
    <property type="entry name" value="ACREF_ENVCD OPERON REPRESSOR-RELATED"/>
    <property type="match status" value="1"/>
</dbReference>
<organism evidence="5 6">
    <name type="scientific">Priestia megaterium</name>
    <name type="common">Bacillus megaterium</name>
    <dbReference type="NCBI Taxonomy" id="1404"/>
    <lineage>
        <taxon>Bacteria</taxon>
        <taxon>Bacillati</taxon>
        <taxon>Bacillota</taxon>
        <taxon>Bacilli</taxon>
        <taxon>Bacillales</taxon>
        <taxon>Bacillaceae</taxon>
        <taxon>Priestia</taxon>
    </lineage>
</organism>
<feature type="DNA-binding region" description="H-T-H motif" evidence="3">
    <location>
        <begin position="33"/>
        <end position="52"/>
    </location>
</feature>
<dbReference type="PANTHER" id="PTHR43479">
    <property type="entry name" value="ACREF/ENVCD OPERON REPRESSOR-RELATED"/>
    <property type="match status" value="1"/>
</dbReference>
<evidence type="ECO:0000313" key="6">
    <source>
        <dbReference type="Proteomes" id="UP000256519"/>
    </source>
</evidence>
<dbReference type="Proteomes" id="UP000256519">
    <property type="component" value="Unassembled WGS sequence"/>
</dbReference>
<gene>
    <name evidence="5" type="ORF">C3744_20220</name>
</gene>
<dbReference type="InterPro" id="IPR001647">
    <property type="entry name" value="HTH_TetR"/>
</dbReference>
<dbReference type="Gene3D" id="1.10.357.10">
    <property type="entry name" value="Tetracycline Repressor, domain 2"/>
    <property type="match status" value="1"/>
</dbReference>
<dbReference type="Gene3D" id="1.10.10.60">
    <property type="entry name" value="Homeodomain-like"/>
    <property type="match status" value="1"/>
</dbReference>
<keyword evidence="2 3" id="KW-0238">DNA-binding</keyword>
<dbReference type="GO" id="GO:0003677">
    <property type="term" value="F:DNA binding"/>
    <property type="evidence" value="ECO:0007669"/>
    <property type="project" value="UniProtKB-UniRule"/>
</dbReference>
<dbReference type="InterPro" id="IPR009057">
    <property type="entry name" value="Homeodomain-like_sf"/>
</dbReference>
<proteinExistence type="predicted"/>
<accession>A0A3D8WY98</accession>
<comment type="caution">
    <text evidence="5">The sequence shown here is derived from an EMBL/GenBank/DDBJ whole genome shotgun (WGS) entry which is preliminary data.</text>
</comment>
<evidence type="ECO:0000256" key="3">
    <source>
        <dbReference type="PROSITE-ProRule" id="PRU00335"/>
    </source>
</evidence>
<evidence type="ECO:0000256" key="1">
    <source>
        <dbReference type="ARBA" id="ARBA00022491"/>
    </source>
</evidence>
<evidence type="ECO:0000256" key="2">
    <source>
        <dbReference type="ARBA" id="ARBA00023125"/>
    </source>
</evidence>
<protein>
    <submittedName>
        <fullName evidence="5">TetR family transcriptional regulator</fullName>
    </submittedName>
</protein>
<dbReference type="Pfam" id="PF00440">
    <property type="entry name" value="TetR_N"/>
    <property type="match status" value="1"/>
</dbReference>
<dbReference type="SUPFAM" id="SSF46689">
    <property type="entry name" value="Homeodomain-like"/>
    <property type="match status" value="1"/>
</dbReference>
<dbReference type="RefSeq" id="WP_116076431.1">
    <property type="nucleotide sequence ID" value="NZ_CP187630.1"/>
</dbReference>